<reference evidence="3" key="1">
    <citation type="submission" date="2021-01" db="EMBL/GenBank/DDBJ databases">
        <title>A chromosome-scale assembly of European eel, Anguilla anguilla.</title>
        <authorList>
            <person name="Henkel C."/>
            <person name="Jong-Raadsen S.A."/>
            <person name="Dufour S."/>
            <person name="Weltzien F.-A."/>
            <person name="Palstra A.P."/>
            <person name="Pelster B."/>
            <person name="Spaink H.P."/>
            <person name="Van Den Thillart G.E."/>
            <person name="Jansen H."/>
            <person name="Zahm M."/>
            <person name="Klopp C."/>
            <person name="Cedric C."/>
            <person name="Louis A."/>
            <person name="Berthelot C."/>
            <person name="Parey E."/>
            <person name="Roest Crollius H."/>
            <person name="Montfort J."/>
            <person name="Robinson-Rechavi M."/>
            <person name="Bucao C."/>
            <person name="Bouchez O."/>
            <person name="Gislard M."/>
            <person name="Lluch J."/>
            <person name="Milhes M."/>
            <person name="Lampietro C."/>
            <person name="Lopez Roques C."/>
            <person name="Donnadieu C."/>
            <person name="Braasch I."/>
            <person name="Desvignes T."/>
            <person name="Postlethwait J."/>
            <person name="Bobe J."/>
            <person name="Guiguen Y."/>
            <person name="Dirks R."/>
        </authorList>
    </citation>
    <scope>NUCLEOTIDE SEQUENCE</scope>
    <source>
        <strain evidence="3">Tag_6206</strain>
        <tissue evidence="3">Liver</tissue>
    </source>
</reference>
<dbReference type="SUPFAM" id="SSF48726">
    <property type="entry name" value="Immunoglobulin"/>
    <property type="match status" value="1"/>
</dbReference>
<sequence>LRCEVDSYSNWTHFWYRDHNQTATSLTKEYSVNITGAAGSDQGQYWCEGRLEGRNVTSQRSDSITLTVAGRLVFGLGAAPLLLASIILCVKWCRKPGDVILQGNTSKNNVCFRFQAATLFILTPSSLPLLCLYMFVDVQGRLMKQLSNTLKRMWKLTYKTFTQKLDQCAHVE</sequence>
<keyword evidence="1" id="KW-1133">Transmembrane helix</keyword>
<dbReference type="Gene3D" id="2.60.40.10">
    <property type="entry name" value="Immunoglobulins"/>
    <property type="match status" value="1"/>
</dbReference>
<dbReference type="AlphaFoldDB" id="A0A9D3S8U5"/>
<dbReference type="InterPro" id="IPR013783">
    <property type="entry name" value="Ig-like_fold"/>
</dbReference>
<evidence type="ECO:0000313" key="3">
    <source>
        <dbReference type="EMBL" id="KAG5854187.1"/>
    </source>
</evidence>
<gene>
    <name evidence="3" type="ORF">ANANG_G00035010</name>
</gene>
<name>A0A9D3S8U5_ANGAN</name>
<evidence type="ECO:0000313" key="4">
    <source>
        <dbReference type="Proteomes" id="UP001044222"/>
    </source>
</evidence>
<dbReference type="InterPro" id="IPR007110">
    <property type="entry name" value="Ig-like_dom"/>
</dbReference>
<dbReference type="Proteomes" id="UP001044222">
    <property type="component" value="Unassembled WGS sequence"/>
</dbReference>
<feature type="transmembrane region" description="Helical" evidence="1">
    <location>
        <begin position="114"/>
        <end position="136"/>
    </location>
</feature>
<evidence type="ECO:0000259" key="2">
    <source>
        <dbReference type="PROSITE" id="PS50835"/>
    </source>
</evidence>
<comment type="caution">
    <text evidence="3">The sequence shown here is derived from an EMBL/GenBank/DDBJ whole genome shotgun (WGS) entry which is preliminary data.</text>
</comment>
<accession>A0A9D3S8U5</accession>
<keyword evidence="1" id="KW-0472">Membrane</keyword>
<protein>
    <recommendedName>
        <fullName evidence="2">Ig-like domain-containing protein</fullName>
    </recommendedName>
</protein>
<proteinExistence type="predicted"/>
<keyword evidence="1" id="KW-0812">Transmembrane</keyword>
<feature type="non-terminal residue" evidence="3">
    <location>
        <position position="1"/>
    </location>
</feature>
<organism evidence="3 4">
    <name type="scientific">Anguilla anguilla</name>
    <name type="common">European freshwater eel</name>
    <name type="synonym">Muraena anguilla</name>
    <dbReference type="NCBI Taxonomy" id="7936"/>
    <lineage>
        <taxon>Eukaryota</taxon>
        <taxon>Metazoa</taxon>
        <taxon>Chordata</taxon>
        <taxon>Craniata</taxon>
        <taxon>Vertebrata</taxon>
        <taxon>Euteleostomi</taxon>
        <taxon>Actinopterygii</taxon>
        <taxon>Neopterygii</taxon>
        <taxon>Teleostei</taxon>
        <taxon>Anguilliformes</taxon>
        <taxon>Anguillidae</taxon>
        <taxon>Anguilla</taxon>
    </lineage>
</organism>
<feature type="domain" description="Ig-like" evidence="2">
    <location>
        <begin position="1"/>
        <end position="65"/>
    </location>
</feature>
<dbReference type="InterPro" id="IPR036179">
    <property type="entry name" value="Ig-like_dom_sf"/>
</dbReference>
<dbReference type="PROSITE" id="PS50835">
    <property type="entry name" value="IG_LIKE"/>
    <property type="match status" value="1"/>
</dbReference>
<feature type="transmembrane region" description="Helical" evidence="1">
    <location>
        <begin position="72"/>
        <end position="93"/>
    </location>
</feature>
<dbReference type="EMBL" id="JAFIRN010000002">
    <property type="protein sequence ID" value="KAG5854187.1"/>
    <property type="molecule type" value="Genomic_DNA"/>
</dbReference>
<keyword evidence="4" id="KW-1185">Reference proteome</keyword>
<evidence type="ECO:0000256" key="1">
    <source>
        <dbReference type="SAM" id="Phobius"/>
    </source>
</evidence>